<dbReference type="EMBL" id="AFJL02000010">
    <property type="protein sequence ID" value="EMY06924.1"/>
    <property type="molecule type" value="Genomic_DNA"/>
</dbReference>
<organism evidence="1 2">
    <name type="scientific">Leptospira interrogans str. 2002000626</name>
    <dbReference type="NCBI Taxonomy" id="996803"/>
    <lineage>
        <taxon>Bacteria</taxon>
        <taxon>Pseudomonadati</taxon>
        <taxon>Spirochaetota</taxon>
        <taxon>Spirochaetia</taxon>
        <taxon>Leptospirales</taxon>
        <taxon>Leptospiraceae</taxon>
        <taxon>Leptospira</taxon>
    </lineage>
</organism>
<comment type="caution">
    <text evidence="1">The sequence shown here is derived from an EMBL/GenBank/DDBJ whole genome shotgun (WGS) entry which is preliminary data.</text>
</comment>
<name>A0A829D5A3_LEPIR</name>
<proteinExistence type="predicted"/>
<protein>
    <submittedName>
        <fullName evidence="1">Uncharacterized protein</fullName>
    </submittedName>
</protein>
<sequence length="38" mass="4572">MPPNEQALFVCKDLSYSIGKKRFSNRFHFLFSEVKFLF</sequence>
<reference evidence="1 2" key="1">
    <citation type="submission" date="2013-02" db="EMBL/GenBank/DDBJ databases">
        <authorList>
            <person name="Harkins D.M."/>
            <person name="Durkin A.S."/>
            <person name="Brinkac L.M."/>
            <person name="Haft D.H."/>
            <person name="Selengut J.D."/>
            <person name="Sanka R."/>
            <person name="DePew J."/>
            <person name="Purushe J."/>
            <person name="Whelen A.C."/>
            <person name="Vinetz J.M."/>
            <person name="Sutton G.G."/>
            <person name="Nierman W.C."/>
            <person name="Fouts D.E."/>
        </authorList>
    </citation>
    <scope>NUCLEOTIDE SEQUENCE [LARGE SCALE GENOMIC DNA]</scope>
    <source>
        <strain evidence="1 2">2002000626</strain>
    </source>
</reference>
<gene>
    <name evidence="1" type="ORF">LEP1GSC029_0360</name>
</gene>
<accession>A0A829D5A3</accession>
<dbReference type="Proteomes" id="UP000012329">
    <property type="component" value="Unassembled WGS sequence"/>
</dbReference>
<evidence type="ECO:0000313" key="2">
    <source>
        <dbReference type="Proteomes" id="UP000012329"/>
    </source>
</evidence>
<evidence type="ECO:0000313" key="1">
    <source>
        <dbReference type="EMBL" id="EMY06924.1"/>
    </source>
</evidence>
<dbReference type="AlphaFoldDB" id="A0A829D5A3"/>